<evidence type="ECO:0008006" key="4">
    <source>
        <dbReference type="Google" id="ProtNLM"/>
    </source>
</evidence>
<feature type="transmembrane region" description="Helical" evidence="1">
    <location>
        <begin position="6"/>
        <end position="25"/>
    </location>
</feature>
<dbReference type="KEGG" id="abra:BN85307720"/>
<reference evidence="2 3" key="1">
    <citation type="journal article" date="2013" name="J. Mol. Microbiol. Biotechnol.">
        <title>Analysis of the Complete Genomes of Acholeplasma brassicae , A. palmae and A. laidlawii and Their Comparison to the Obligate Parasites from ' Candidatus Phytoplasma'.</title>
        <authorList>
            <person name="Kube M."/>
            <person name="Siewert C."/>
            <person name="Migdoll A.M."/>
            <person name="Duduk B."/>
            <person name="Holz S."/>
            <person name="Rabus R."/>
            <person name="Seemuller E."/>
            <person name="Mitrovic J."/>
            <person name="Muller I."/>
            <person name="Buttner C."/>
            <person name="Reinhardt R."/>
        </authorList>
    </citation>
    <scope>NUCLEOTIDE SEQUENCE [LARGE SCALE GENOMIC DNA]</scope>
    <source>
        <strain evidence="3">0502</strain>
    </source>
</reference>
<dbReference type="Proteomes" id="UP000032737">
    <property type="component" value="Chromosome"/>
</dbReference>
<evidence type="ECO:0000256" key="1">
    <source>
        <dbReference type="SAM" id="Phobius"/>
    </source>
</evidence>
<dbReference type="RefSeq" id="WP_030004656.1">
    <property type="nucleotide sequence ID" value="NC_022549.1"/>
</dbReference>
<sequence>MDNIPPVLVEIFGILAGVLVLISFLMKGEKKIRIINIFGASIFIFYGILLNSVSVTLLNIGLVLVHIVKLAQMRKNKGDL</sequence>
<gene>
    <name evidence="2" type="ORF">BN85307720</name>
</gene>
<keyword evidence="3" id="KW-1185">Reference proteome</keyword>
<dbReference type="STRING" id="61635.BN85307720"/>
<organism evidence="2 3">
    <name type="scientific">Acholeplasma brassicae</name>
    <dbReference type="NCBI Taxonomy" id="61635"/>
    <lineage>
        <taxon>Bacteria</taxon>
        <taxon>Bacillati</taxon>
        <taxon>Mycoplasmatota</taxon>
        <taxon>Mollicutes</taxon>
        <taxon>Acholeplasmatales</taxon>
        <taxon>Acholeplasmataceae</taxon>
        <taxon>Acholeplasma</taxon>
    </lineage>
</organism>
<keyword evidence="1" id="KW-0812">Transmembrane</keyword>
<keyword evidence="1" id="KW-1133">Transmembrane helix</keyword>
<protein>
    <recommendedName>
        <fullName evidence="4">Uroporphyrinogen decarboxylase</fullName>
    </recommendedName>
</protein>
<dbReference type="HOGENOM" id="CLU_179405_1_1_14"/>
<dbReference type="EMBL" id="FO681348">
    <property type="protein sequence ID" value="CCV65793.1"/>
    <property type="molecule type" value="Genomic_DNA"/>
</dbReference>
<evidence type="ECO:0000313" key="2">
    <source>
        <dbReference type="EMBL" id="CCV65793.1"/>
    </source>
</evidence>
<evidence type="ECO:0000313" key="3">
    <source>
        <dbReference type="Proteomes" id="UP000032737"/>
    </source>
</evidence>
<name>U4KRJ2_9MOLU</name>
<dbReference type="AlphaFoldDB" id="U4KRJ2"/>
<dbReference type="OrthoDB" id="677174at2"/>
<accession>U4KRJ2</accession>
<proteinExistence type="predicted"/>
<keyword evidence="1" id="KW-0472">Membrane</keyword>